<dbReference type="Gene3D" id="3.40.630.30">
    <property type="match status" value="1"/>
</dbReference>
<dbReference type="OrthoDB" id="116151at2"/>
<accession>A0A3M9N4D7</accession>
<dbReference type="SUPFAM" id="SSF55729">
    <property type="entry name" value="Acyl-CoA N-acyltransferases (Nat)"/>
    <property type="match status" value="1"/>
</dbReference>
<dbReference type="PANTHER" id="PTHR36174:SF1">
    <property type="entry name" value="LIPID II:GLYCINE GLYCYLTRANSFERASE"/>
    <property type="match status" value="1"/>
</dbReference>
<evidence type="ECO:0000313" key="3">
    <source>
        <dbReference type="Proteomes" id="UP000271010"/>
    </source>
</evidence>
<keyword evidence="3" id="KW-1185">Reference proteome</keyword>
<dbReference type="RefSeq" id="WP_123131949.1">
    <property type="nucleotide sequence ID" value="NZ_RJJE01000002.1"/>
</dbReference>
<proteinExistence type="predicted"/>
<organism evidence="2 3">
    <name type="scientific">Rufibacter immobilis</name>
    <dbReference type="NCBI Taxonomy" id="1348778"/>
    <lineage>
        <taxon>Bacteria</taxon>
        <taxon>Pseudomonadati</taxon>
        <taxon>Bacteroidota</taxon>
        <taxon>Cytophagia</taxon>
        <taxon>Cytophagales</taxon>
        <taxon>Hymenobacteraceae</taxon>
        <taxon>Rufibacter</taxon>
    </lineage>
</organism>
<keyword evidence="2" id="KW-0808">Transferase</keyword>
<dbReference type="Pfam" id="PF13480">
    <property type="entry name" value="Acetyltransf_6"/>
    <property type="match status" value="1"/>
</dbReference>
<name>A0A3M9N4D7_9BACT</name>
<dbReference type="InterPro" id="IPR038740">
    <property type="entry name" value="BioF2-like_GNAT_dom"/>
</dbReference>
<comment type="caution">
    <text evidence="2">The sequence shown here is derived from an EMBL/GenBank/DDBJ whole genome shotgun (WGS) entry which is preliminary data.</text>
</comment>
<reference evidence="2 3" key="1">
    <citation type="submission" date="2018-11" db="EMBL/GenBank/DDBJ databases">
        <title>Rufibacter latericius sp. nov., isolated from water in Baiyang Lake.</title>
        <authorList>
            <person name="Yang Y."/>
        </authorList>
    </citation>
    <scope>NUCLEOTIDE SEQUENCE [LARGE SCALE GENOMIC DNA]</scope>
    <source>
        <strain evidence="2 3">MCC P1</strain>
    </source>
</reference>
<protein>
    <submittedName>
        <fullName evidence="2">GNAT family N-acetyltransferase</fullName>
    </submittedName>
</protein>
<dbReference type="Proteomes" id="UP000271010">
    <property type="component" value="Unassembled WGS sequence"/>
</dbReference>
<dbReference type="AlphaFoldDB" id="A0A3M9N4D7"/>
<dbReference type="InterPro" id="IPR016181">
    <property type="entry name" value="Acyl_CoA_acyltransferase"/>
</dbReference>
<dbReference type="PANTHER" id="PTHR36174">
    <property type="entry name" value="LIPID II:GLYCINE GLYCYLTRANSFERASE"/>
    <property type="match status" value="1"/>
</dbReference>
<dbReference type="GO" id="GO:0016740">
    <property type="term" value="F:transferase activity"/>
    <property type="evidence" value="ECO:0007669"/>
    <property type="project" value="UniProtKB-KW"/>
</dbReference>
<sequence length="320" mass="36299">MIQLLRHHEIDPLRWEACLQKAHEPLVYVHAWYLETVCAGNWEALVEKQDEEYVSVFPLPVRTLLGQKKVYQPLFAQQLGLVVTPASQHRTVEEYLALLPPLFSQVQYQLPWPNFVPAALPQSWQGRLRPNYELPLFSTYAALRQQYSTNLRRNLQKAQKAQLVIEPAASISALLALFRQTKGLELPDLKPRHYAILEKLYRRAKEEKVGEIWEVRVQQEVVAAAFVLRTAHRVTFLFGASSALGRQVGAMAFLLDSLVQQEAMTGKTFDFEGSEVSGVAKFYAGFGALPVSYVSLGVKSKPSALQWIPNVFISLAKRLR</sequence>
<evidence type="ECO:0000313" key="2">
    <source>
        <dbReference type="EMBL" id="RNI32650.1"/>
    </source>
</evidence>
<gene>
    <name evidence="2" type="ORF">EFA69_04865</name>
</gene>
<feature type="domain" description="BioF2-like acetyltransferase" evidence="1">
    <location>
        <begin position="148"/>
        <end position="263"/>
    </location>
</feature>
<dbReference type="EMBL" id="RJJE01000002">
    <property type="protein sequence ID" value="RNI32650.1"/>
    <property type="molecule type" value="Genomic_DNA"/>
</dbReference>
<dbReference type="InterPro" id="IPR050644">
    <property type="entry name" value="PG_Glycine_Bridge_Synth"/>
</dbReference>
<evidence type="ECO:0000259" key="1">
    <source>
        <dbReference type="Pfam" id="PF13480"/>
    </source>
</evidence>